<sequence length="379" mass="41828">MASVNSRAELFPNRAYSPTGSDDLMMDDDPEIQARMPLKPRPRHHSSYENMNDRCFTDDSSHQYEDPAKLANEVFHSQNRGRPALPVPSNNNKRPRKKENEAYEPVSSKQRKRTYTDESDSSGGYHRDTCSKLFKVMAFTGFLFALAALAVVVLLMLGILSIPSCRDCKKELVPGQTSGSSGAQAVGSFQELWNVVKELRSSVSELNASVKMKDEIISQLQKRDLEHTDKIAELERKASHKVLVVNDTKFNFSSLVGPRGQPGIDGAPGTKGLDGLDGKPGKPGPGNMSLCRYMKEESVLFTAEASNGQNVIVREQRGSRIIGVTCSTLGTSEYNLVSQLDASNMRQYKCQCRGRSSVFPAGTGRALCIVHYWICPIIS</sequence>
<keyword evidence="4" id="KW-1185">Reference proteome</keyword>
<protein>
    <submittedName>
        <fullName evidence="3">Uncharacterized protein</fullName>
    </submittedName>
</protein>
<comment type="caution">
    <text evidence="3">The sequence shown here is derived from an EMBL/GenBank/DDBJ whole genome shotgun (WGS) entry which is preliminary data.</text>
</comment>
<dbReference type="Proteomes" id="UP001163046">
    <property type="component" value="Unassembled WGS sequence"/>
</dbReference>
<keyword evidence="2" id="KW-0472">Membrane</keyword>
<dbReference type="EMBL" id="MU827325">
    <property type="protein sequence ID" value="KAJ7356083.1"/>
    <property type="molecule type" value="Genomic_DNA"/>
</dbReference>
<gene>
    <name evidence="3" type="ORF">OS493_027010</name>
</gene>
<feature type="transmembrane region" description="Helical" evidence="2">
    <location>
        <begin position="136"/>
        <end position="160"/>
    </location>
</feature>
<evidence type="ECO:0000313" key="3">
    <source>
        <dbReference type="EMBL" id="KAJ7356083.1"/>
    </source>
</evidence>
<feature type="region of interest" description="Disordered" evidence="1">
    <location>
        <begin position="77"/>
        <end position="125"/>
    </location>
</feature>
<feature type="region of interest" description="Disordered" evidence="1">
    <location>
        <begin position="1"/>
        <end position="63"/>
    </location>
</feature>
<evidence type="ECO:0000256" key="1">
    <source>
        <dbReference type="SAM" id="MobiDB-lite"/>
    </source>
</evidence>
<proteinExistence type="predicted"/>
<evidence type="ECO:0000256" key="2">
    <source>
        <dbReference type="SAM" id="Phobius"/>
    </source>
</evidence>
<name>A0A9W9YKP8_9CNID</name>
<evidence type="ECO:0000313" key="4">
    <source>
        <dbReference type="Proteomes" id="UP001163046"/>
    </source>
</evidence>
<dbReference type="OrthoDB" id="5971874at2759"/>
<keyword evidence="2" id="KW-0812">Transmembrane</keyword>
<dbReference type="AlphaFoldDB" id="A0A9W9YKP8"/>
<keyword evidence="2" id="KW-1133">Transmembrane helix</keyword>
<feature type="compositionally biased region" description="Basic and acidic residues" evidence="1">
    <location>
        <begin position="51"/>
        <end position="63"/>
    </location>
</feature>
<accession>A0A9W9YKP8</accession>
<dbReference type="Gene3D" id="1.20.5.320">
    <property type="entry name" value="6-Phosphogluconate Dehydrogenase, domain 3"/>
    <property type="match status" value="1"/>
</dbReference>
<organism evidence="3 4">
    <name type="scientific">Desmophyllum pertusum</name>
    <dbReference type="NCBI Taxonomy" id="174260"/>
    <lineage>
        <taxon>Eukaryota</taxon>
        <taxon>Metazoa</taxon>
        <taxon>Cnidaria</taxon>
        <taxon>Anthozoa</taxon>
        <taxon>Hexacorallia</taxon>
        <taxon>Scleractinia</taxon>
        <taxon>Caryophylliina</taxon>
        <taxon>Caryophylliidae</taxon>
        <taxon>Desmophyllum</taxon>
    </lineage>
</organism>
<feature type="region of interest" description="Disordered" evidence="1">
    <location>
        <begin position="257"/>
        <end position="281"/>
    </location>
</feature>
<reference evidence="3" key="1">
    <citation type="submission" date="2023-01" db="EMBL/GenBank/DDBJ databases">
        <title>Genome assembly of the deep-sea coral Lophelia pertusa.</title>
        <authorList>
            <person name="Herrera S."/>
            <person name="Cordes E."/>
        </authorList>
    </citation>
    <scope>NUCLEOTIDE SEQUENCE</scope>
    <source>
        <strain evidence="3">USNM1676648</strain>
        <tissue evidence="3">Polyp</tissue>
    </source>
</reference>